<evidence type="ECO:0000313" key="11">
    <source>
        <dbReference type="Proteomes" id="UP000027186"/>
    </source>
</evidence>
<dbReference type="GO" id="GO:0042802">
    <property type="term" value="F:identical protein binding"/>
    <property type="evidence" value="ECO:0007669"/>
    <property type="project" value="InterPro"/>
</dbReference>
<dbReference type="PANTHER" id="PTHR44835:SF1">
    <property type="entry name" value="PROTEIN O-GLCNAC TRANSFERASE"/>
    <property type="match status" value="1"/>
</dbReference>
<evidence type="ECO:0000313" key="10">
    <source>
        <dbReference type="EMBL" id="AIB16471.1"/>
    </source>
</evidence>
<accession>A0A060DRM3</accession>
<feature type="repeat" description="TPR" evidence="8">
    <location>
        <begin position="283"/>
        <end position="316"/>
    </location>
</feature>
<feature type="repeat" description="TPR" evidence="8">
    <location>
        <begin position="317"/>
        <end position="350"/>
    </location>
</feature>
<dbReference type="Pfam" id="PF07721">
    <property type="entry name" value="TPR_4"/>
    <property type="match status" value="1"/>
</dbReference>
<dbReference type="KEGG" id="abq:ABAZ39_32000"/>
<dbReference type="GO" id="GO:0097363">
    <property type="term" value="F:protein O-acetylglucosaminyltransferase activity"/>
    <property type="evidence" value="ECO:0007669"/>
    <property type="project" value="UniProtKB-EC"/>
</dbReference>
<sequence length="879" mass="93979">MSASRDSSPATLQETLAQAVVHHQNGRLAEARPLYERVLRQMPDQSDALHLLGLLTAQTGDPESGIALIRKAVAQDGAQPVFRLNLGRVLEAVGRWADAADAYGHAARLAPLIPDHHRLEAAAHAKLGRGEGAARAFRRLLAVAPEDGEAVNALADALYDLGRPGPAADWYGRASALAPGDVLPAYNQGAALRDAGRPRDALAAFRRAAVLAPLLVQAQEQVTGLCHALGDRAGVAEAGRRLMALEPGHGEGAKILGAALAAAEPWREGAAWLERAAVLAPAPDALLVLGNLWQERGHPAASPRCYRRALALVPDSATALTGLGMALSALGQVDGAATAARRAVRADPEEAGHALNAGAVQHRAKRPEEARAWFRRALVLQPDGAAGWTNLGTHAIDAGAFDEALTLLRRALALRAAEREALASSNLGVALMALGRHGEAVAALRAALDRAPLDAEVRSNLLFCLCFAEEADLGAVFEEHRRFERAVTPVPPAAPRFDAVNRDPERRLRVGYLSPDFQRYPGPGYHFLLPLIERHDRAAVEVTCYYADLPKDAATVRFAALADRWCPVAALPDGELERLIRADGIDVLVDCGGHMSRNRMPLFIRRPAPVQVSLPLYPNTTGLTAMDYQFSDHRFAAASADALHTEKLIRLPGSVLCYRPAESAVAPSVRPPVETAGVFTFGSFNNLTKLNASTLALWGRVLAAVPEARLMLKWRGLSGGGVARRVLDAFAAHGVAESRLLLRGTAPDPYEDYRLLDCALDPVFANGGTTTCDALWMGVPVLSIAGEAMISRWGATMLGSVGLGGLVVEREDDYVALAVRLATDRAFLEAQRAGLRERMARSPLMDEAGYVRAVEAGYRLAWRRWCAGLPPARIDMSVA</sequence>
<geneLocation type="plasmid" evidence="10 11">
    <name>AbAZ39_p4</name>
</geneLocation>
<dbReference type="InterPro" id="IPR029489">
    <property type="entry name" value="OGT/SEC/SPY_C"/>
</dbReference>
<dbReference type="PANTHER" id="PTHR44835">
    <property type="entry name" value="UDP-N-ACETYLGLUCOSAMINE--PEPTIDE N-ACETYLGLUCOSAMINYLTRANSFERASE SPINDLY-RELATED"/>
    <property type="match status" value="1"/>
</dbReference>
<dbReference type="EMBL" id="CP007797">
    <property type="protein sequence ID" value="AIB16471.1"/>
    <property type="molecule type" value="Genomic_DNA"/>
</dbReference>
<keyword evidence="5" id="KW-0808">Transferase</keyword>
<dbReference type="Pfam" id="PF13432">
    <property type="entry name" value="TPR_16"/>
    <property type="match status" value="4"/>
</dbReference>
<dbReference type="Gene3D" id="1.25.40.10">
    <property type="entry name" value="Tetratricopeptide repeat domain"/>
    <property type="match status" value="3"/>
</dbReference>
<dbReference type="SUPFAM" id="SSF53756">
    <property type="entry name" value="UDP-Glycosyltransferase/glycogen phosphorylase"/>
    <property type="match status" value="1"/>
</dbReference>
<dbReference type="InterPro" id="IPR051939">
    <property type="entry name" value="Glycosyltr_41/O-GlcNAc_trsf"/>
</dbReference>
<evidence type="ECO:0000256" key="7">
    <source>
        <dbReference type="ARBA" id="ARBA00022803"/>
    </source>
</evidence>
<keyword evidence="7 8" id="KW-0802">TPR repeat</keyword>
<comment type="pathway">
    <text evidence="1">Protein modification; protein glycosylation.</text>
</comment>
<evidence type="ECO:0000256" key="8">
    <source>
        <dbReference type="PROSITE-ProRule" id="PRU00339"/>
    </source>
</evidence>
<name>A0A060DRM3_9PROT</name>
<dbReference type="InterPro" id="IPR011717">
    <property type="entry name" value="TPR-4"/>
</dbReference>
<dbReference type="Gene3D" id="3.40.50.11380">
    <property type="match status" value="1"/>
</dbReference>
<feature type="domain" description="O-GlcNAc transferase C-terminal" evidence="9">
    <location>
        <begin position="680"/>
        <end position="852"/>
    </location>
</feature>
<feature type="domain" description="O-GlcNAc transferase C-terminal" evidence="9">
    <location>
        <begin position="501"/>
        <end position="653"/>
    </location>
</feature>
<dbReference type="PROSITE" id="PS50005">
    <property type="entry name" value="TPR"/>
    <property type="match status" value="3"/>
</dbReference>
<evidence type="ECO:0000259" key="9">
    <source>
        <dbReference type="Pfam" id="PF13844"/>
    </source>
</evidence>
<dbReference type="Pfam" id="PF13844">
    <property type="entry name" value="Glyco_transf_41"/>
    <property type="match status" value="2"/>
</dbReference>
<evidence type="ECO:0000256" key="3">
    <source>
        <dbReference type="ARBA" id="ARBA00011970"/>
    </source>
</evidence>
<evidence type="ECO:0000256" key="2">
    <source>
        <dbReference type="ARBA" id="ARBA00005386"/>
    </source>
</evidence>
<comment type="similarity">
    <text evidence="2">Belongs to the glycosyltransferase 41 family. O-GlcNAc transferase subfamily.</text>
</comment>
<keyword evidence="6" id="KW-0677">Repeat</keyword>
<dbReference type="EC" id="2.4.1.255" evidence="3"/>
<protein>
    <recommendedName>
        <fullName evidence="3">protein O-GlcNAc transferase</fullName>
        <ecNumber evidence="3">2.4.1.255</ecNumber>
    </recommendedName>
</protein>
<feature type="repeat" description="TPR" evidence="8">
    <location>
        <begin position="385"/>
        <end position="418"/>
    </location>
</feature>
<keyword evidence="10" id="KW-0614">Plasmid</keyword>
<evidence type="ECO:0000256" key="1">
    <source>
        <dbReference type="ARBA" id="ARBA00004922"/>
    </source>
</evidence>
<dbReference type="InterPro" id="IPR019734">
    <property type="entry name" value="TPR_rpt"/>
</dbReference>
<proteinExistence type="inferred from homology"/>
<evidence type="ECO:0000256" key="5">
    <source>
        <dbReference type="ARBA" id="ARBA00022679"/>
    </source>
</evidence>
<dbReference type="RefSeq" id="WP_051658787.1">
    <property type="nucleotide sequence ID" value="NZ_CP007797.1"/>
</dbReference>
<dbReference type="SMART" id="SM00028">
    <property type="entry name" value="TPR"/>
    <property type="match status" value="11"/>
</dbReference>
<evidence type="ECO:0000256" key="6">
    <source>
        <dbReference type="ARBA" id="ARBA00022737"/>
    </source>
</evidence>
<reference evidence="10 11" key="1">
    <citation type="journal article" date="2014" name="Genome Announc.">
        <title>Complete Genome Sequence of the Model Rhizosphere Strain Azospirillum brasilense Az39, Successfully Applied in Agriculture.</title>
        <authorList>
            <person name="Rivera D."/>
            <person name="Revale S."/>
            <person name="Molina R."/>
            <person name="Gualpa J."/>
            <person name="Puente M."/>
            <person name="Maroniche G."/>
            <person name="Paris G."/>
            <person name="Baker D."/>
            <person name="Clavijo B."/>
            <person name="McLay K."/>
            <person name="Spaepen S."/>
            <person name="Perticari A."/>
            <person name="Vazquez M."/>
            <person name="Wisniewski-Dye F."/>
            <person name="Watkins C."/>
            <person name="Martinez-Abarca F."/>
            <person name="Vanderleyden J."/>
            <person name="Cassan F."/>
        </authorList>
    </citation>
    <scope>NUCLEOTIDE SEQUENCE [LARGE SCALE GENOMIC DNA]</scope>
    <source>
        <strain evidence="10 11">Az39</strain>
        <plasmid evidence="10">AbAZ39_p4</plasmid>
    </source>
</reference>
<dbReference type="AlphaFoldDB" id="A0A060DRM3"/>
<organism evidence="10 11">
    <name type="scientific">Azospirillum argentinense</name>
    <dbReference type="NCBI Taxonomy" id="2970906"/>
    <lineage>
        <taxon>Bacteria</taxon>
        <taxon>Pseudomonadati</taxon>
        <taxon>Pseudomonadota</taxon>
        <taxon>Alphaproteobacteria</taxon>
        <taxon>Rhodospirillales</taxon>
        <taxon>Azospirillaceae</taxon>
        <taxon>Azospirillum</taxon>
    </lineage>
</organism>
<dbReference type="Proteomes" id="UP000027186">
    <property type="component" value="Plasmid AbAZ39_p4"/>
</dbReference>
<dbReference type="Gene3D" id="3.40.50.2000">
    <property type="entry name" value="Glycogen Phosphorylase B"/>
    <property type="match status" value="1"/>
</dbReference>
<gene>
    <name evidence="10" type="ORF">ABAZ39_32000</name>
</gene>
<keyword evidence="4" id="KW-0328">Glycosyltransferase</keyword>
<evidence type="ECO:0000256" key="4">
    <source>
        <dbReference type="ARBA" id="ARBA00022676"/>
    </source>
</evidence>
<dbReference type="InterPro" id="IPR011990">
    <property type="entry name" value="TPR-like_helical_dom_sf"/>
</dbReference>
<dbReference type="SUPFAM" id="SSF48452">
    <property type="entry name" value="TPR-like"/>
    <property type="match status" value="3"/>
</dbReference>